<dbReference type="OrthoDB" id="9803155at2"/>
<evidence type="ECO:0000259" key="10">
    <source>
        <dbReference type="Pfam" id="PF00696"/>
    </source>
</evidence>
<keyword evidence="7 9" id="KW-0067">ATP-binding</keyword>
<dbReference type="InterPro" id="IPR004662">
    <property type="entry name" value="AcgluKinase_fam"/>
</dbReference>
<comment type="catalytic activity">
    <reaction evidence="8 9">
        <text>N-acetyl-L-glutamate + ATP = N-acetyl-L-glutamyl 5-phosphate + ADP</text>
        <dbReference type="Rhea" id="RHEA:14629"/>
        <dbReference type="ChEBI" id="CHEBI:30616"/>
        <dbReference type="ChEBI" id="CHEBI:44337"/>
        <dbReference type="ChEBI" id="CHEBI:57936"/>
        <dbReference type="ChEBI" id="CHEBI:456216"/>
        <dbReference type="EC" id="2.7.2.8"/>
    </reaction>
</comment>
<dbReference type="EMBL" id="FPAI01000003">
    <property type="protein sequence ID" value="SFS48484.1"/>
    <property type="molecule type" value="Genomic_DNA"/>
</dbReference>
<organism evidence="12 13">
    <name type="scientific">Halolactibacillus miurensis</name>
    <dbReference type="NCBI Taxonomy" id="306541"/>
    <lineage>
        <taxon>Bacteria</taxon>
        <taxon>Bacillati</taxon>
        <taxon>Bacillota</taxon>
        <taxon>Bacilli</taxon>
        <taxon>Bacillales</taxon>
        <taxon>Bacillaceae</taxon>
        <taxon>Halolactibacillus</taxon>
    </lineage>
</organism>
<dbReference type="AlphaFoldDB" id="A0A1I6Q7T8"/>
<feature type="site" description="Transition state stabilizer" evidence="9">
    <location>
        <position position="7"/>
    </location>
</feature>
<dbReference type="PIRSF" id="PIRSF000728">
    <property type="entry name" value="NAGK"/>
    <property type="match status" value="1"/>
</dbReference>
<comment type="pathway">
    <text evidence="1 9">Amino-acid biosynthesis; L-arginine biosynthesis; N(2)-acetyl-L-ornithine from L-glutamate: step 2/4.</text>
</comment>
<feature type="binding site" evidence="9">
    <location>
        <position position="63"/>
    </location>
    <ligand>
        <name>substrate</name>
    </ligand>
</feature>
<gene>
    <name evidence="9 11" type="primary">argB</name>
    <name evidence="11" type="ORF">HMI01_02110</name>
    <name evidence="12" type="ORF">SAMN05421668_103164</name>
</gene>
<evidence type="ECO:0000313" key="14">
    <source>
        <dbReference type="Proteomes" id="UP000321773"/>
    </source>
</evidence>
<reference evidence="11 14" key="2">
    <citation type="submission" date="2019-07" db="EMBL/GenBank/DDBJ databases">
        <title>Whole genome shotgun sequence of Halolactibacillus miurensis NBRC 100873.</title>
        <authorList>
            <person name="Hosoyama A."/>
            <person name="Uohara A."/>
            <person name="Ohji S."/>
            <person name="Ichikawa N."/>
        </authorList>
    </citation>
    <scope>NUCLEOTIDE SEQUENCE [LARGE SCALE GENOMIC DNA]</scope>
    <source>
        <strain evidence="11 14">NBRC 100873</strain>
    </source>
</reference>
<feature type="binding site" evidence="9">
    <location>
        <position position="157"/>
    </location>
    <ligand>
        <name>substrate</name>
    </ligand>
</feature>
<dbReference type="STRING" id="306541.SAMN05421668_103164"/>
<protein>
    <recommendedName>
        <fullName evidence="9">Acetylglutamate kinase</fullName>
        <ecNumber evidence="9">2.7.2.8</ecNumber>
    </recommendedName>
    <alternativeName>
        <fullName evidence="9">N-acetyl-L-glutamate 5-phosphotransferase</fullName>
    </alternativeName>
    <alternativeName>
        <fullName evidence="9">NAG kinase</fullName>
        <shortName evidence="9">NAGK</shortName>
    </alternativeName>
</protein>
<comment type="similarity">
    <text evidence="9">Belongs to the acetylglutamate kinase family. ArgB subfamily.</text>
</comment>
<accession>A0A1I6Q7T8</accession>
<keyword evidence="5 9" id="KW-0547">Nucleotide-binding</keyword>
<keyword evidence="3 9" id="KW-0028">Amino-acid biosynthesis</keyword>
<dbReference type="GO" id="GO:0005737">
    <property type="term" value="C:cytoplasm"/>
    <property type="evidence" value="ECO:0007669"/>
    <property type="project" value="UniProtKB-SubCell"/>
</dbReference>
<dbReference type="PANTHER" id="PTHR23342">
    <property type="entry name" value="N-ACETYLGLUTAMATE SYNTHASE"/>
    <property type="match status" value="1"/>
</dbReference>
<keyword evidence="4 9" id="KW-0808">Transferase</keyword>
<name>A0A1I6Q7T8_9BACI</name>
<evidence type="ECO:0000256" key="2">
    <source>
        <dbReference type="ARBA" id="ARBA00022571"/>
    </source>
</evidence>
<proteinExistence type="inferred from homology"/>
<evidence type="ECO:0000313" key="12">
    <source>
        <dbReference type="EMBL" id="SFS48484.1"/>
    </source>
</evidence>
<feature type="site" description="Transition state stabilizer" evidence="9">
    <location>
        <position position="215"/>
    </location>
</feature>
<feature type="binding site" evidence="9">
    <location>
        <begin position="41"/>
        <end position="42"/>
    </location>
    <ligand>
        <name>substrate</name>
    </ligand>
</feature>
<dbReference type="RefSeq" id="WP_089852943.1">
    <property type="nucleotide sequence ID" value="NZ_BJWJ01000002.1"/>
</dbReference>
<dbReference type="SUPFAM" id="SSF53633">
    <property type="entry name" value="Carbamate kinase-like"/>
    <property type="match status" value="1"/>
</dbReference>
<feature type="domain" description="Aspartate/glutamate/uridylate kinase" evidence="10">
    <location>
        <begin position="3"/>
        <end position="234"/>
    </location>
</feature>
<dbReference type="NCBIfam" id="TIGR00761">
    <property type="entry name" value="argB"/>
    <property type="match status" value="1"/>
</dbReference>
<dbReference type="Pfam" id="PF00696">
    <property type="entry name" value="AA_kinase"/>
    <property type="match status" value="1"/>
</dbReference>
<dbReference type="UniPathway" id="UPA00068">
    <property type="reaction ID" value="UER00107"/>
</dbReference>
<dbReference type="CDD" id="cd04238">
    <property type="entry name" value="AAK_NAGK-like"/>
    <property type="match status" value="1"/>
</dbReference>
<comment type="subcellular location">
    <subcellularLocation>
        <location evidence="9">Cytoplasm</location>
    </subcellularLocation>
</comment>
<evidence type="ECO:0000256" key="3">
    <source>
        <dbReference type="ARBA" id="ARBA00022605"/>
    </source>
</evidence>
<evidence type="ECO:0000256" key="5">
    <source>
        <dbReference type="ARBA" id="ARBA00022741"/>
    </source>
</evidence>
<dbReference type="InterPro" id="IPR037528">
    <property type="entry name" value="ArgB"/>
</dbReference>
<dbReference type="EMBL" id="BJWJ01000002">
    <property type="protein sequence ID" value="GEM03223.1"/>
    <property type="molecule type" value="Genomic_DNA"/>
</dbReference>
<dbReference type="Proteomes" id="UP000199139">
    <property type="component" value="Unassembled WGS sequence"/>
</dbReference>
<dbReference type="Gene3D" id="3.40.1160.10">
    <property type="entry name" value="Acetylglutamate kinase-like"/>
    <property type="match status" value="1"/>
</dbReference>
<keyword evidence="2 9" id="KW-0055">Arginine biosynthesis</keyword>
<dbReference type="HAMAP" id="MF_00082">
    <property type="entry name" value="ArgB"/>
    <property type="match status" value="1"/>
</dbReference>
<keyword evidence="9" id="KW-0963">Cytoplasm</keyword>
<evidence type="ECO:0000256" key="4">
    <source>
        <dbReference type="ARBA" id="ARBA00022679"/>
    </source>
</evidence>
<evidence type="ECO:0000256" key="6">
    <source>
        <dbReference type="ARBA" id="ARBA00022777"/>
    </source>
</evidence>
<dbReference type="Proteomes" id="UP000321773">
    <property type="component" value="Unassembled WGS sequence"/>
</dbReference>
<evidence type="ECO:0000256" key="9">
    <source>
        <dbReference type="HAMAP-Rule" id="MF_00082"/>
    </source>
</evidence>
<comment type="function">
    <text evidence="9">Catalyzes the ATP-dependent phosphorylation of N-acetyl-L-glutamate.</text>
</comment>
<dbReference type="FunFam" id="3.40.1160.10:FF:000004">
    <property type="entry name" value="Acetylglutamate kinase"/>
    <property type="match status" value="1"/>
</dbReference>
<dbReference type="GO" id="GO:0003991">
    <property type="term" value="F:acetylglutamate kinase activity"/>
    <property type="evidence" value="ECO:0007669"/>
    <property type="project" value="UniProtKB-UniRule"/>
</dbReference>
<dbReference type="GO" id="GO:0005524">
    <property type="term" value="F:ATP binding"/>
    <property type="evidence" value="ECO:0007669"/>
    <property type="project" value="UniProtKB-UniRule"/>
</dbReference>
<keyword evidence="6 9" id="KW-0418">Kinase</keyword>
<dbReference type="EC" id="2.7.2.8" evidence="9"/>
<evidence type="ECO:0000256" key="7">
    <source>
        <dbReference type="ARBA" id="ARBA00022840"/>
    </source>
</evidence>
<sequence length="262" mass="27726">MQTIVFKCGGSIVDELPESFFKMLGSLKESHVIAPVIVHGGGPMISSKLKQLNVTSTFIDGLRVTTNEVLDVVEMVLSGAVNKQIVRKLSQFNTKVMGVSGVDGGLLKATPVKKASHIGYVGEVTAVNHDFLTTLTTNGYIPVISPLALGDDAQRYNVNADMVAAAIAESLSAPLLFISDIPGVKKADHVLHHLSPKEIEALIEEGTIYGGMIPKVQSALAALEKGVPEVAIVSGLEEKAIHQFIAGEAVGTRITLSEVSYV</sequence>
<dbReference type="InterPro" id="IPR001048">
    <property type="entry name" value="Asp/Glu/Uridylate_kinase"/>
</dbReference>
<evidence type="ECO:0000313" key="11">
    <source>
        <dbReference type="EMBL" id="GEM03223.1"/>
    </source>
</evidence>
<keyword evidence="14" id="KW-1185">Reference proteome</keyword>
<evidence type="ECO:0000313" key="13">
    <source>
        <dbReference type="Proteomes" id="UP000199139"/>
    </source>
</evidence>
<reference evidence="12 13" key="1">
    <citation type="submission" date="2016-10" db="EMBL/GenBank/DDBJ databases">
        <authorList>
            <person name="de Groot N.N."/>
        </authorList>
    </citation>
    <scope>NUCLEOTIDE SEQUENCE [LARGE SCALE GENOMIC DNA]</scope>
    <source>
        <strain evidence="12 13">DSM 17074</strain>
    </source>
</reference>
<evidence type="ECO:0000256" key="1">
    <source>
        <dbReference type="ARBA" id="ARBA00004828"/>
    </source>
</evidence>
<dbReference type="InterPro" id="IPR036393">
    <property type="entry name" value="AceGlu_kinase-like_sf"/>
</dbReference>
<dbReference type="PANTHER" id="PTHR23342:SF0">
    <property type="entry name" value="N-ACETYLGLUTAMATE SYNTHASE, MITOCHONDRIAL"/>
    <property type="match status" value="1"/>
</dbReference>
<evidence type="ECO:0000256" key="8">
    <source>
        <dbReference type="ARBA" id="ARBA00048141"/>
    </source>
</evidence>
<dbReference type="GO" id="GO:0042450">
    <property type="term" value="P:L-arginine biosynthetic process via ornithine"/>
    <property type="evidence" value="ECO:0007669"/>
    <property type="project" value="UniProtKB-UniRule"/>
</dbReference>